<name>A0AAE1ENA3_PETCI</name>
<dbReference type="AlphaFoldDB" id="A0AAE1ENA3"/>
<comment type="caution">
    <text evidence="2">The sequence shown here is derived from an EMBL/GenBank/DDBJ whole genome shotgun (WGS) entry which is preliminary data.</text>
</comment>
<feature type="region of interest" description="Disordered" evidence="1">
    <location>
        <begin position="79"/>
        <end position="113"/>
    </location>
</feature>
<organism evidence="2 3">
    <name type="scientific">Petrolisthes cinctipes</name>
    <name type="common">Flat porcelain crab</name>
    <dbReference type="NCBI Taxonomy" id="88211"/>
    <lineage>
        <taxon>Eukaryota</taxon>
        <taxon>Metazoa</taxon>
        <taxon>Ecdysozoa</taxon>
        <taxon>Arthropoda</taxon>
        <taxon>Crustacea</taxon>
        <taxon>Multicrustacea</taxon>
        <taxon>Malacostraca</taxon>
        <taxon>Eumalacostraca</taxon>
        <taxon>Eucarida</taxon>
        <taxon>Decapoda</taxon>
        <taxon>Pleocyemata</taxon>
        <taxon>Anomura</taxon>
        <taxon>Galatheoidea</taxon>
        <taxon>Porcellanidae</taxon>
        <taxon>Petrolisthes</taxon>
    </lineage>
</organism>
<evidence type="ECO:0000313" key="2">
    <source>
        <dbReference type="EMBL" id="KAK3855416.1"/>
    </source>
</evidence>
<feature type="compositionally biased region" description="Basic and acidic residues" evidence="1">
    <location>
        <begin position="8"/>
        <end position="29"/>
    </location>
</feature>
<evidence type="ECO:0000256" key="1">
    <source>
        <dbReference type="SAM" id="MobiDB-lite"/>
    </source>
</evidence>
<evidence type="ECO:0000313" key="3">
    <source>
        <dbReference type="Proteomes" id="UP001286313"/>
    </source>
</evidence>
<dbReference type="EMBL" id="JAWQEG010006225">
    <property type="protein sequence ID" value="KAK3855416.1"/>
    <property type="molecule type" value="Genomic_DNA"/>
</dbReference>
<accession>A0AAE1ENA3</accession>
<dbReference type="Proteomes" id="UP001286313">
    <property type="component" value="Unassembled WGS sequence"/>
</dbReference>
<keyword evidence="3" id="KW-1185">Reference proteome</keyword>
<sequence length="113" mass="12277">MAEWVGEGGREKEGAWGGRKGEGVGLGREEGRRRGPAVLINSYLPQVHGLHLGVCLQLSVELVRMGEYTGTDLTPLGRRLQPLHGHTTTPSLRLHHDPLHSQGHTHCPLGPSK</sequence>
<protein>
    <submittedName>
        <fullName evidence="2">Uncharacterized protein</fullName>
    </submittedName>
</protein>
<gene>
    <name evidence="2" type="ORF">Pcinc_038179</name>
</gene>
<feature type="region of interest" description="Disordered" evidence="1">
    <location>
        <begin position="1"/>
        <end position="29"/>
    </location>
</feature>
<proteinExistence type="predicted"/>
<reference evidence="2" key="1">
    <citation type="submission" date="2023-10" db="EMBL/GenBank/DDBJ databases">
        <title>Genome assemblies of two species of porcelain crab, Petrolisthes cinctipes and Petrolisthes manimaculis (Anomura: Porcellanidae).</title>
        <authorList>
            <person name="Angst P."/>
        </authorList>
    </citation>
    <scope>NUCLEOTIDE SEQUENCE</scope>
    <source>
        <strain evidence="2">PB745_01</strain>
        <tissue evidence="2">Gill</tissue>
    </source>
</reference>